<feature type="compositionally biased region" description="Polar residues" evidence="1">
    <location>
        <begin position="349"/>
        <end position="361"/>
    </location>
</feature>
<dbReference type="EMBL" id="CAJVRL010000108">
    <property type="protein sequence ID" value="CAG8961400.1"/>
    <property type="molecule type" value="Genomic_DNA"/>
</dbReference>
<feature type="compositionally biased region" description="Basic and acidic residues" evidence="1">
    <location>
        <begin position="429"/>
        <end position="443"/>
    </location>
</feature>
<dbReference type="OrthoDB" id="4838114at2759"/>
<name>A0A9N9PZG1_9HELO</name>
<feature type="region of interest" description="Disordered" evidence="1">
    <location>
        <begin position="146"/>
        <end position="165"/>
    </location>
</feature>
<feature type="compositionally biased region" description="Polar residues" evidence="1">
    <location>
        <begin position="181"/>
        <end position="204"/>
    </location>
</feature>
<protein>
    <submittedName>
        <fullName evidence="2">Uncharacterized protein</fullName>
    </submittedName>
</protein>
<feature type="region of interest" description="Disordered" evidence="1">
    <location>
        <begin position="107"/>
        <end position="138"/>
    </location>
</feature>
<evidence type="ECO:0000256" key="1">
    <source>
        <dbReference type="SAM" id="MobiDB-lite"/>
    </source>
</evidence>
<dbReference type="Proteomes" id="UP000696280">
    <property type="component" value="Unassembled WGS sequence"/>
</dbReference>
<feature type="region of interest" description="Disordered" evidence="1">
    <location>
        <begin position="47"/>
        <end position="76"/>
    </location>
</feature>
<accession>A0A9N9PZG1</accession>
<feature type="compositionally biased region" description="Low complexity" evidence="1">
    <location>
        <begin position="404"/>
        <end position="414"/>
    </location>
</feature>
<sequence>MPKLHEFRDLEMASDMNVHAAPLHVQCSPSKDSSYESLVDDKCVQVESDMEGSAPQARPKKAPRVPALPARSDRRASSMLKDVMLELHNLDGSEGKDIEEVSVVEEKDPHELYLSSEEDASLSDFEDSESLVDFEPMEEAEIMEAELKAPGSRGSSRKSQEVTARAVSFTMVKPMIIDITPATNASPPRPTTSAFESSSRSRPQSYFGPKPVQIRSESPTRPAARRPSPLKLHTSSIRRMSISSFSSLTQSSSGSSSNLTTPITKQNDKRKSTRMANLASLVTHSLQHKPSSHSFLATDPYPTPEASPAFPPQEFRSDTPRTPTSAAAAAFKKGLTRSLHAARKPSLPKLSSFSHRNSSMLNLAPPPIAPIPEPPTRQRRKSLAFPTQASVPELAIPPMPLTPQMPLTPHTPLTYQGILKGAAPSPPAEKNESPPRKTKERRSILYMGRRKSLKA</sequence>
<reference evidence="2" key="1">
    <citation type="submission" date="2021-07" db="EMBL/GenBank/DDBJ databases">
        <authorList>
            <person name="Durling M."/>
        </authorList>
    </citation>
    <scope>NUCLEOTIDE SEQUENCE</scope>
</reference>
<dbReference type="AlphaFoldDB" id="A0A9N9PZG1"/>
<evidence type="ECO:0000313" key="3">
    <source>
        <dbReference type="Proteomes" id="UP000696280"/>
    </source>
</evidence>
<proteinExistence type="predicted"/>
<feature type="compositionally biased region" description="Pro residues" evidence="1">
    <location>
        <begin position="364"/>
        <end position="375"/>
    </location>
</feature>
<keyword evidence="3" id="KW-1185">Reference proteome</keyword>
<feature type="region of interest" description="Disordered" evidence="1">
    <location>
        <begin position="342"/>
        <end position="455"/>
    </location>
</feature>
<comment type="caution">
    <text evidence="2">The sequence shown here is derived from an EMBL/GenBank/DDBJ whole genome shotgun (WGS) entry which is preliminary data.</text>
</comment>
<feature type="compositionally biased region" description="Low complexity" evidence="1">
    <location>
        <begin position="215"/>
        <end position="257"/>
    </location>
</feature>
<feature type="region of interest" description="Disordered" evidence="1">
    <location>
        <begin position="179"/>
        <end position="327"/>
    </location>
</feature>
<feature type="compositionally biased region" description="Pro residues" evidence="1">
    <location>
        <begin position="301"/>
        <end position="311"/>
    </location>
</feature>
<feature type="compositionally biased region" description="Acidic residues" evidence="1">
    <location>
        <begin position="116"/>
        <end position="138"/>
    </location>
</feature>
<gene>
    <name evidence="2" type="ORF">HYFRA_00013348</name>
</gene>
<organism evidence="2 3">
    <name type="scientific">Hymenoscyphus fraxineus</name>
    <dbReference type="NCBI Taxonomy" id="746836"/>
    <lineage>
        <taxon>Eukaryota</taxon>
        <taxon>Fungi</taxon>
        <taxon>Dikarya</taxon>
        <taxon>Ascomycota</taxon>
        <taxon>Pezizomycotina</taxon>
        <taxon>Leotiomycetes</taxon>
        <taxon>Helotiales</taxon>
        <taxon>Helotiaceae</taxon>
        <taxon>Hymenoscyphus</taxon>
    </lineage>
</organism>
<evidence type="ECO:0000313" key="2">
    <source>
        <dbReference type="EMBL" id="CAG8961400.1"/>
    </source>
</evidence>